<keyword evidence="1" id="KW-0732">Signal</keyword>
<dbReference type="InterPro" id="IPR024311">
    <property type="entry name" value="Lipocalin-like"/>
</dbReference>
<reference evidence="3 4" key="1">
    <citation type="journal article" date="2015" name="Stand. Genomic Sci.">
        <title>Genomic Encyclopedia of Bacterial and Archaeal Type Strains, Phase III: the genomes of soil and plant-associated and newly described type strains.</title>
        <authorList>
            <person name="Whitman W.B."/>
            <person name="Woyke T."/>
            <person name="Klenk H.P."/>
            <person name="Zhou Y."/>
            <person name="Lilburn T.G."/>
            <person name="Beck B.J."/>
            <person name="De Vos P."/>
            <person name="Vandamme P."/>
            <person name="Eisen J.A."/>
            <person name="Garrity G."/>
            <person name="Hugenholtz P."/>
            <person name="Kyrpides N.C."/>
        </authorList>
    </citation>
    <scope>NUCLEOTIDE SEQUENCE [LARGE SCALE GENOMIC DNA]</scope>
    <source>
        <strain evidence="3 4">CGMCC 1.7270</strain>
    </source>
</reference>
<feature type="chain" id="PRO_5030178745" evidence="1">
    <location>
        <begin position="22"/>
        <end position="173"/>
    </location>
</feature>
<accession>V6S2R6</accession>
<sequence length="173" mass="18831">MKRFKILATFIVFGAALFTSCGDTEPIDPAVVTGDTTVITGRYRLTAFNTDVRTDLNNDGTASTNQMSETTCYNNMFLTLNENNTFSADSRGVDISATDALECFTDPIITGTWVRSGSQLILTYTESGETFTDTYTILGDTLTIREDLGTIVGIPVDVPVFLTSGITIIYTKQ</sequence>
<dbReference type="EMBL" id="VLKQ01000003">
    <property type="protein sequence ID" value="TWI13900.1"/>
    <property type="molecule type" value="Genomic_DNA"/>
</dbReference>
<protein>
    <submittedName>
        <fullName evidence="3">Lipocalin-like protein</fullName>
    </submittedName>
</protein>
<comment type="caution">
    <text evidence="3">The sequence shown here is derived from an EMBL/GenBank/DDBJ whole genome shotgun (WGS) entry which is preliminary data.</text>
</comment>
<dbReference type="Proteomes" id="UP000319848">
    <property type="component" value="Unassembled WGS sequence"/>
</dbReference>
<evidence type="ECO:0000259" key="2">
    <source>
        <dbReference type="Pfam" id="PF13648"/>
    </source>
</evidence>
<organism evidence="3 4">
    <name type="scientific">Flavobacterium cauense R2A-7</name>
    <dbReference type="NCBI Taxonomy" id="1341154"/>
    <lineage>
        <taxon>Bacteria</taxon>
        <taxon>Pseudomonadati</taxon>
        <taxon>Bacteroidota</taxon>
        <taxon>Flavobacteriia</taxon>
        <taxon>Flavobacteriales</taxon>
        <taxon>Flavobacteriaceae</taxon>
        <taxon>Flavobacterium</taxon>
    </lineage>
</organism>
<feature type="signal peptide" evidence="1">
    <location>
        <begin position="1"/>
        <end position="21"/>
    </location>
</feature>
<keyword evidence="4" id="KW-1185">Reference proteome</keyword>
<gene>
    <name evidence="3" type="ORF">IP98_01053</name>
</gene>
<evidence type="ECO:0000313" key="3">
    <source>
        <dbReference type="EMBL" id="TWI13900.1"/>
    </source>
</evidence>
<name>V6S2R6_9FLAO</name>
<feature type="domain" description="Lipocalin-like" evidence="2">
    <location>
        <begin position="39"/>
        <end position="144"/>
    </location>
</feature>
<dbReference type="PROSITE" id="PS51257">
    <property type="entry name" value="PROKAR_LIPOPROTEIN"/>
    <property type="match status" value="1"/>
</dbReference>
<dbReference type="RefSeq" id="WP_023571171.1">
    <property type="nucleotide sequence ID" value="NZ_JRLU01000005.1"/>
</dbReference>
<proteinExistence type="predicted"/>
<dbReference type="AlphaFoldDB" id="V6S2R6"/>
<dbReference type="Pfam" id="PF13648">
    <property type="entry name" value="Lipocalin_4"/>
    <property type="match status" value="1"/>
</dbReference>
<dbReference type="STRING" id="1341154.FCR2A7T_20570"/>
<evidence type="ECO:0000313" key="4">
    <source>
        <dbReference type="Proteomes" id="UP000319848"/>
    </source>
</evidence>
<evidence type="ECO:0000256" key="1">
    <source>
        <dbReference type="SAM" id="SignalP"/>
    </source>
</evidence>